<dbReference type="InterPro" id="IPR008979">
    <property type="entry name" value="Galactose-bd-like_sf"/>
</dbReference>
<evidence type="ECO:0000256" key="9">
    <source>
        <dbReference type="SAM" id="Phobius"/>
    </source>
</evidence>
<evidence type="ECO:0000256" key="4">
    <source>
        <dbReference type="ARBA" id="ARBA00022729"/>
    </source>
</evidence>
<dbReference type="Gene3D" id="3.20.20.80">
    <property type="entry name" value="Glycosidases"/>
    <property type="match status" value="1"/>
</dbReference>
<dbReference type="CDD" id="cd22842">
    <property type="entry name" value="Gal_Rha_Lectin_BGal"/>
    <property type="match status" value="1"/>
</dbReference>
<dbReference type="Gene3D" id="2.60.120.740">
    <property type="match status" value="1"/>
</dbReference>
<reference evidence="11 12" key="1">
    <citation type="submission" date="2024-09" db="EMBL/GenBank/DDBJ databases">
        <title>Chromosome-scale assembly of Riccia sorocarpa.</title>
        <authorList>
            <person name="Paukszto L."/>
        </authorList>
    </citation>
    <scope>NUCLEOTIDE SEQUENCE [LARGE SCALE GENOMIC DNA]</scope>
    <source>
        <strain evidence="11">LP-2024</strain>
        <tissue evidence="11">Aerial parts of the thallus</tissue>
    </source>
</reference>
<keyword evidence="12" id="KW-1185">Reference proteome</keyword>
<keyword evidence="9" id="KW-1133">Transmembrane helix</keyword>
<sequence length="918" mass="101676">MEREKCWRAGRLNLSAVIVCMFLAFAAFPAKAFNVSYDQRAFVIDGKRRILISAGIHYPRATPEMWPNLIAKAKEGGANVIQTYVFWNGHEPRKGEYNFEGLYDLPKFVQLVSAAGMYLNLRIGPYVCAEWNFGGFPVWLRDVPGIEFRTDNEPFKAEMEVFTKVIVELMKERSLFAWQGGPIIMAQIENEYGNIEALYGAKGKEYVKWCANMAESLGAGIPWIMCQQRDAPPNVINTCNGYYCDGFKPNAPGKPTMWTEDWNGWFQNWGGTVPHRPVEDNAFAIARFFQRGGSFHNYYMYFGGTNFGRTAGGPFITTSYDYDAPLDEYGLVREPKWGHLKELHAVLMQCEDALMSVDDEPEYISLGPNQEAHVYTTSAHPEICAAFLANIDSRSSATVKFRGNEYELPAWSVSILPDCKTVVYNTAKVGAQATLISMKRSFPSSRSLDSVSLGASEVSSSGLVWEVQEESIGIRGNGTRTESSLVEQINVTGDATDYLWYSARFEVSKEDAEELKPKNGEAVLVLEAVRDALHIFVNGHIVGSASGSWFRVNQSITLKQGINEIALLCMTVGIQNYGAFLEKDGAGIKGTVEVRGLPSGTVNLTHSQWVYQVGLKGEELGFFTDSGSQSDSWVPVTSLPLEKPLIWYKTTFSAPDGQDPVALDLGSMGKGQLWVNGNHLGRYWTLSAPKQGCNGCDYRGAYFAEKCVTGCGELTQRWYHVPRAWLKEEANVLVLFEEVGGDPSSISIATRSPEAVCAHVSVTHPPPVSRWAVLRNSVNKHPKEALLPEVRLGCASWQQISKIVYASFGNSAGMCGKYSQGTCHAPLSRTVVETACLGRTFCSIPVSTLEFGDDPCPGLPKTLTVQALCRSPEELTAENLPGEDIVAHQGLYSSKWQRFEVVSERFSNQKLQSMYIDI</sequence>
<dbReference type="Gene3D" id="2.60.120.260">
    <property type="entry name" value="Galactose-binding domain-like"/>
    <property type="match status" value="2"/>
</dbReference>
<organism evidence="11 12">
    <name type="scientific">Riccia sorocarpa</name>
    <dbReference type="NCBI Taxonomy" id="122646"/>
    <lineage>
        <taxon>Eukaryota</taxon>
        <taxon>Viridiplantae</taxon>
        <taxon>Streptophyta</taxon>
        <taxon>Embryophyta</taxon>
        <taxon>Marchantiophyta</taxon>
        <taxon>Marchantiopsida</taxon>
        <taxon>Marchantiidae</taxon>
        <taxon>Marchantiales</taxon>
        <taxon>Ricciaceae</taxon>
        <taxon>Riccia</taxon>
    </lineage>
</organism>
<evidence type="ECO:0000313" key="11">
    <source>
        <dbReference type="EMBL" id="KAL3698056.1"/>
    </source>
</evidence>
<dbReference type="PRINTS" id="PR00742">
    <property type="entry name" value="GLHYDRLASE35"/>
</dbReference>
<dbReference type="PANTHER" id="PTHR23421">
    <property type="entry name" value="BETA-GALACTOSIDASE RELATED"/>
    <property type="match status" value="1"/>
</dbReference>
<dbReference type="AlphaFoldDB" id="A0ABD3I460"/>
<comment type="similarity">
    <text evidence="2 8">Belongs to the glycosyl hydrolase 35 family.</text>
</comment>
<evidence type="ECO:0000256" key="2">
    <source>
        <dbReference type="ARBA" id="ARBA00009809"/>
    </source>
</evidence>
<dbReference type="SUPFAM" id="SSF49785">
    <property type="entry name" value="Galactose-binding domain-like"/>
    <property type="match status" value="2"/>
</dbReference>
<comment type="caution">
    <text evidence="11">The sequence shown here is derived from an EMBL/GenBank/DDBJ whole genome shotgun (WGS) entry which is preliminary data.</text>
</comment>
<keyword evidence="9" id="KW-0472">Membrane</keyword>
<dbReference type="FunFam" id="2.60.120.260:FF:000076">
    <property type="entry name" value="Beta-galactosidase"/>
    <property type="match status" value="1"/>
</dbReference>
<accession>A0ABD3I460</accession>
<protein>
    <recommendedName>
        <fullName evidence="3 7">Beta-galactosidase</fullName>
        <ecNumber evidence="3 7">3.2.1.23</ecNumber>
    </recommendedName>
</protein>
<gene>
    <name evidence="11" type="ORF">R1sor_012132</name>
</gene>
<dbReference type="InterPro" id="IPR043159">
    <property type="entry name" value="Lectin_gal-bd_sf"/>
</dbReference>
<dbReference type="EMBL" id="JBJQOH010000002">
    <property type="protein sequence ID" value="KAL3698056.1"/>
    <property type="molecule type" value="Genomic_DNA"/>
</dbReference>
<dbReference type="Pfam" id="PF01301">
    <property type="entry name" value="Glyco_hydro_35"/>
    <property type="match status" value="1"/>
</dbReference>
<dbReference type="InterPro" id="IPR041392">
    <property type="entry name" value="GHD"/>
</dbReference>
<dbReference type="Pfam" id="PF21467">
    <property type="entry name" value="BetaGal_gal-bd"/>
    <property type="match status" value="1"/>
</dbReference>
<feature type="domain" description="SUEL-type lectin" evidence="10">
    <location>
        <begin position="788"/>
        <end position="870"/>
    </location>
</feature>
<dbReference type="InterPro" id="IPR000922">
    <property type="entry name" value="Lectin_gal-bd_dom"/>
</dbReference>
<evidence type="ECO:0000256" key="5">
    <source>
        <dbReference type="ARBA" id="ARBA00022801"/>
    </source>
</evidence>
<evidence type="ECO:0000313" key="12">
    <source>
        <dbReference type="Proteomes" id="UP001633002"/>
    </source>
</evidence>
<dbReference type="FunFam" id="2.60.120.260:FF:000142">
    <property type="entry name" value="Beta-galactosidase"/>
    <property type="match status" value="1"/>
</dbReference>
<dbReference type="InterPro" id="IPR001944">
    <property type="entry name" value="Glycoside_Hdrlase_35"/>
</dbReference>
<proteinExistence type="inferred from homology"/>
<dbReference type="InterPro" id="IPR031330">
    <property type="entry name" value="Gly_Hdrlase_35_cat"/>
</dbReference>
<dbReference type="SUPFAM" id="SSF51445">
    <property type="entry name" value="(Trans)glycosidases"/>
    <property type="match status" value="1"/>
</dbReference>
<evidence type="ECO:0000256" key="6">
    <source>
        <dbReference type="ARBA" id="ARBA00023295"/>
    </source>
</evidence>
<dbReference type="Pfam" id="PF02140">
    <property type="entry name" value="SUEL_Lectin"/>
    <property type="match status" value="1"/>
</dbReference>
<evidence type="ECO:0000256" key="3">
    <source>
        <dbReference type="ARBA" id="ARBA00012756"/>
    </source>
</evidence>
<name>A0ABD3I460_9MARC</name>
<dbReference type="FunFam" id="3.20.20.80:FF:000006">
    <property type="entry name" value="Beta-galactosidase"/>
    <property type="match status" value="1"/>
</dbReference>
<feature type="transmembrane region" description="Helical" evidence="9">
    <location>
        <begin position="12"/>
        <end position="30"/>
    </location>
</feature>
<dbReference type="EC" id="3.2.1.23" evidence="3 7"/>
<dbReference type="InterPro" id="IPR019801">
    <property type="entry name" value="Glyco_hydro_35_CS"/>
</dbReference>
<evidence type="ECO:0000259" key="10">
    <source>
        <dbReference type="PROSITE" id="PS50228"/>
    </source>
</evidence>
<evidence type="ECO:0000256" key="8">
    <source>
        <dbReference type="RuleBase" id="RU003679"/>
    </source>
</evidence>
<comment type="catalytic activity">
    <reaction evidence="1 7">
        <text>Hydrolysis of terminal non-reducing beta-D-galactose residues in beta-D-galactosides.</text>
        <dbReference type="EC" id="3.2.1.23"/>
    </reaction>
</comment>
<keyword evidence="6 7" id="KW-0326">Glycosidase</keyword>
<dbReference type="PROSITE" id="PS50228">
    <property type="entry name" value="SUEL_LECTIN"/>
    <property type="match status" value="1"/>
</dbReference>
<dbReference type="Proteomes" id="UP001633002">
    <property type="component" value="Unassembled WGS sequence"/>
</dbReference>
<dbReference type="InterPro" id="IPR017853">
    <property type="entry name" value="GH"/>
</dbReference>
<evidence type="ECO:0000256" key="7">
    <source>
        <dbReference type="RuleBase" id="RU000675"/>
    </source>
</evidence>
<keyword evidence="9" id="KW-0812">Transmembrane</keyword>
<keyword evidence="4" id="KW-0732">Signal</keyword>
<dbReference type="GO" id="GO:0004565">
    <property type="term" value="F:beta-galactosidase activity"/>
    <property type="evidence" value="ECO:0007669"/>
    <property type="project" value="UniProtKB-EC"/>
</dbReference>
<dbReference type="PROSITE" id="PS01182">
    <property type="entry name" value="GLYCOSYL_HYDROL_F35"/>
    <property type="match status" value="1"/>
</dbReference>
<dbReference type="Pfam" id="PF17834">
    <property type="entry name" value="GHD"/>
    <property type="match status" value="1"/>
</dbReference>
<evidence type="ECO:0000256" key="1">
    <source>
        <dbReference type="ARBA" id="ARBA00001412"/>
    </source>
</evidence>
<keyword evidence="5 7" id="KW-0378">Hydrolase</keyword>
<dbReference type="InterPro" id="IPR048913">
    <property type="entry name" value="BetaGal_gal-bd"/>
</dbReference>